<sequence>MTEFIWKDEPVTFLEGETIASALRRAGHECLGRSANGQSARYFCGIGQCQGCLVSTGDGAPVEACITRAMPQRIVEPAFESVMERK</sequence>
<gene>
    <name evidence="2" type="ORF">SAMN05421548_11077</name>
</gene>
<dbReference type="GO" id="GO:0016491">
    <property type="term" value="F:oxidoreductase activity"/>
    <property type="evidence" value="ECO:0007669"/>
    <property type="project" value="UniProtKB-KW"/>
</dbReference>
<evidence type="ECO:0000313" key="2">
    <source>
        <dbReference type="EMBL" id="SDC77031.1"/>
    </source>
</evidence>
<dbReference type="Gene3D" id="3.10.20.440">
    <property type="entry name" value="2Fe-2S iron-sulphur cluster binding domain, sarcosine oxidase, alpha subunit, N-terminal domain"/>
    <property type="match status" value="1"/>
</dbReference>
<dbReference type="AlphaFoldDB" id="A0A1G6PAK5"/>
<organism evidence="2 3">
    <name type="scientific">Paraburkholderia lycopersici</name>
    <dbReference type="NCBI Taxonomy" id="416944"/>
    <lineage>
        <taxon>Bacteria</taxon>
        <taxon>Pseudomonadati</taxon>
        <taxon>Pseudomonadota</taxon>
        <taxon>Betaproteobacteria</taxon>
        <taxon>Burkholderiales</taxon>
        <taxon>Burkholderiaceae</taxon>
        <taxon>Paraburkholderia</taxon>
    </lineage>
</organism>
<dbReference type="OrthoDB" id="573392at2"/>
<dbReference type="Proteomes" id="UP000198908">
    <property type="component" value="Unassembled WGS sequence"/>
</dbReference>
<dbReference type="EMBL" id="FMYQ01000010">
    <property type="protein sequence ID" value="SDC77031.1"/>
    <property type="molecule type" value="Genomic_DNA"/>
</dbReference>
<dbReference type="STRING" id="416944.SAMN05421548_11077"/>
<evidence type="ECO:0000256" key="1">
    <source>
        <dbReference type="ARBA" id="ARBA00023002"/>
    </source>
</evidence>
<dbReference type="GO" id="GO:0051536">
    <property type="term" value="F:iron-sulfur cluster binding"/>
    <property type="evidence" value="ECO:0007669"/>
    <property type="project" value="InterPro"/>
</dbReference>
<reference evidence="3" key="1">
    <citation type="submission" date="2016-09" db="EMBL/GenBank/DDBJ databases">
        <authorList>
            <person name="Varghese N."/>
            <person name="Submissions S."/>
        </authorList>
    </citation>
    <scope>NUCLEOTIDE SEQUENCE [LARGE SCALE GENOMIC DNA]</scope>
    <source>
        <strain evidence="3">TNe-862</strain>
    </source>
</reference>
<accession>A0A1G6PAK5</accession>
<dbReference type="InterPro" id="IPR042204">
    <property type="entry name" value="2Fe-2S-bd_N"/>
</dbReference>
<keyword evidence="3" id="KW-1185">Reference proteome</keyword>
<dbReference type="SUPFAM" id="SSF54292">
    <property type="entry name" value="2Fe-2S ferredoxin-like"/>
    <property type="match status" value="1"/>
</dbReference>
<keyword evidence="1" id="KW-0560">Oxidoreductase</keyword>
<proteinExistence type="predicted"/>
<dbReference type="InterPro" id="IPR036010">
    <property type="entry name" value="2Fe-2S_ferredoxin-like_sf"/>
</dbReference>
<protein>
    <submittedName>
        <fullName evidence="2">2Fe-2S iron-sulfur cluster binding domain-containing protein</fullName>
    </submittedName>
</protein>
<name>A0A1G6PAK5_9BURK</name>
<evidence type="ECO:0000313" key="3">
    <source>
        <dbReference type="Proteomes" id="UP000198908"/>
    </source>
</evidence>
<dbReference type="Pfam" id="PF13510">
    <property type="entry name" value="Fer2_4"/>
    <property type="match status" value="1"/>
</dbReference>
<dbReference type="RefSeq" id="WP_091997150.1">
    <property type="nucleotide sequence ID" value="NZ_FMYQ01000010.1"/>
</dbReference>